<name>A0A4Q6XHM4_9SPHN</name>
<evidence type="ECO:0000313" key="2">
    <source>
        <dbReference type="Proteomes" id="UP000292085"/>
    </source>
</evidence>
<comment type="caution">
    <text evidence="1">The sequence shown here is derived from an EMBL/GenBank/DDBJ whole genome shotgun (WGS) entry which is preliminary data.</text>
</comment>
<dbReference type="Proteomes" id="UP000292085">
    <property type="component" value="Unassembled WGS sequence"/>
</dbReference>
<dbReference type="AlphaFoldDB" id="A0A4Q6XHM4"/>
<proteinExistence type="predicted"/>
<dbReference type="RefSeq" id="WP_130160586.1">
    <property type="nucleotide sequence ID" value="NZ_SGIS01000115.1"/>
</dbReference>
<dbReference type="OrthoDB" id="8781587at2"/>
<protein>
    <submittedName>
        <fullName evidence="1">Uncharacterized protein</fullName>
    </submittedName>
</protein>
<accession>A0A4Q6XHM4</accession>
<reference evidence="1 2" key="1">
    <citation type="submission" date="2019-02" db="EMBL/GenBank/DDBJ databases">
        <authorList>
            <person name="Li Y."/>
        </authorList>
    </citation>
    <scope>NUCLEOTIDE SEQUENCE [LARGE SCALE GENOMIC DNA]</scope>
    <source>
        <strain evidence="1 2">3-7</strain>
    </source>
</reference>
<dbReference type="EMBL" id="SGIS01000115">
    <property type="protein sequence ID" value="RZF58645.1"/>
    <property type="molecule type" value="Genomic_DNA"/>
</dbReference>
<gene>
    <name evidence="1" type="ORF">EWE75_24235</name>
</gene>
<evidence type="ECO:0000313" key="1">
    <source>
        <dbReference type="EMBL" id="RZF58645.1"/>
    </source>
</evidence>
<keyword evidence="2" id="KW-1185">Reference proteome</keyword>
<organism evidence="1 2">
    <name type="scientific">Sphingomonas populi</name>
    <dbReference type="NCBI Taxonomy" id="2484750"/>
    <lineage>
        <taxon>Bacteria</taxon>
        <taxon>Pseudomonadati</taxon>
        <taxon>Pseudomonadota</taxon>
        <taxon>Alphaproteobacteria</taxon>
        <taxon>Sphingomonadales</taxon>
        <taxon>Sphingomonadaceae</taxon>
        <taxon>Sphingomonas</taxon>
    </lineage>
</organism>
<sequence length="81" mass="9289">MDARRILNGHKPSVVFDEYLAANPDSDKYQVARVFADLFPNVDSTCHQVIWNWRRPGMNDDKLDVILTDLLKKANYPVKAA</sequence>